<evidence type="ECO:0000313" key="2">
    <source>
        <dbReference type="Proteomes" id="UP000199595"/>
    </source>
</evidence>
<protein>
    <submittedName>
        <fullName evidence="1">Uncharacterized protein</fullName>
    </submittedName>
</protein>
<dbReference type="AlphaFoldDB" id="A0A1H3HK00"/>
<organism evidence="1 2">
    <name type="scientific">Lutibacter oricola</name>
    <dbReference type="NCBI Taxonomy" id="762486"/>
    <lineage>
        <taxon>Bacteria</taxon>
        <taxon>Pseudomonadati</taxon>
        <taxon>Bacteroidota</taxon>
        <taxon>Flavobacteriia</taxon>
        <taxon>Flavobacteriales</taxon>
        <taxon>Flavobacteriaceae</taxon>
        <taxon>Lutibacter</taxon>
    </lineage>
</organism>
<gene>
    <name evidence="1" type="ORF">SAMN05444411_1411</name>
</gene>
<dbReference type="PROSITE" id="PS51257">
    <property type="entry name" value="PROKAR_LIPOPROTEIN"/>
    <property type="match status" value="1"/>
</dbReference>
<sequence length="132" mass="15037">MKKIFGILLIILTLSSCKNEPFCSVNENNAGKEIYDLDEASCFIALKLDKKASDLNLIRNALTAEENYMNKIGLISENPNSENRTEPNTELDVNELVEYALNKEKVELTKNKLLEIYDTEIEYLKFIGVVDE</sequence>
<keyword evidence="2" id="KW-1185">Reference proteome</keyword>
<dbReference type="STRING" id="762486.SAMN05444411_1411"/>
<dbReference type="RefSeq" id="WP_090126762.1">
    <property type="nucleotide sequence ID" value="NZ_FNNJ01000041.1"/>
</dbReference>
<reference evidence="1 2" key="1">
    <citation type="submission" date="2016-10" db="EMBL/GenBank/DDBJ databases">
        <authorList>
            <person name="de Groot N.N."/>
        </authorList>
    </citation>
    <scope>NUCLEOTIDE SEQUENCE [LARGE SCALE GENOMIC DNA]</scope>
    <source>
        <strain evidence="1 2">DSM 24956</strain>
    </source>
</reference>
<dbReference type="EMBL" id="FNNJ01000041">
    <property type="protein sequence ID" value="SDY15114.1"/>
    <property type="molecule type" value="Genomic_DNA"/>
</dbReference>
<evidence type="ECO:0000313" key="1">
    <source>
        <dbReference type="EMBL" id="SDY15114.1"/>
    </source>
</evidence>
<proteinExistence type="predicted"/>
<name>A0A1H3HK00_9FLAO</name>
<dbReference type="OrthoDB" id="1442713at2"/>
<dbReference type="Proteomes" id="UP000199595">
    <property type="component" value="Unassembled WGS sequence"/>
</dbReference>
<accession>A0A1H3HK00</accession>